<protein>
    <submittedName>
        <fullName evidence="1">Uncharacterized protein</fullName>
    </submittedName>
</protein>
<accession>A0A077M8T4</accession>
<evidence type="ECO:0000313" key="1">
    <source>
        <dbReference type="EMBL" id="CCI53009.1"/>
    </source>
</evidence>
<gene>
    <name evidence="1" type="ORF">BN13_280006</name>
</gene>
<dbReference type="AlphaFoldDB" id="A0A077M8T4"/>
<dbReference type="EMBL" id="CAJC01000137">
    <property type="protein sequence ID" value="CCI53009.1"/>
    <property type="molecule type" value="Genomic_DNA"/>
</dbReference>
<evidence type="ECO:0000313" key="2">
    <source>
        <dbReference type="Proteomes" id="UP000035720"/>
    </source>
</evidence>
<keyword evidence="2" id="KW-1185">Reference proteome</keyword>
<name>A0A077M8T4_9MICO</name>
<reference evidence="1 2" key="1">
    <citation type="journal article" date="2013" name="ISME J.">
        <title>A metabolic model for members of the genus Tetrasphaera involved in enhanced biological phosphorus removal.</title>
        <authorList>
            <person name="Kristiansen R."/>
            <person name="Nguyen H.T.T."/>
            <person name="Saunders A.M."/>
            <person name="Nielsen J.L."/>
            <person name="Wimmer R."/>
            <person name="Le V.Q."/>
            <person name="McIlroy S.J."/>
            <person name="Petrovski S."/>
            <person name="Seviour R.J."/>
            <person name="Calteau A."/>
            <person name="Nielsen K.L."/>
            <person name="Nielsen P.H."/>
        </authorList>
    </citation>
    <scope>NUCLEOTIDE SEQUENCE [LARGE SCALE GENOMIC DNA]</scope>
    <source>
        <strain evidence="1 2">Ben 74</strain>
    </source>
</reference>
<dbReference type="Proteomes" id="UP000035720">
    <property type="component" value="Unassembled WGS sequence"/>
</dbReference>
<organism evidence="1 2">
    <name type="scientific">Nostocoides jenkinsii Ben 74</name>
    <dbReference type="NCBI Taxonomy" id="1193518"/>
    <lineage>
        <taxon>Bacteria</taxon>
        <taxon>Bacillati</taxon>
        <taxon>Actinomycetota</taxon>
        <taxon>Actinomycetes</taxon>
        <taxon>Micrococcales</taxon>
        <taxon>Intrasporangiaceae</taxon>
        <taxon>Nostocoides</taxon>
    </lineage>
</organism>
<dbReference type="STRING" id="1193518.BN13_280006"/>
<comment type="caution">
    <text evidence="1">The sequence shown here is derived from an EMBL/GenBank/DDBJ whole genome shotgun (WGS) entry which is preliminary data.</text>
</comment>
<proteinExistence type="predicted"/>
<sequence>MTPLTALSDVMNTNRYRVDAPGCHCQSCVDGTSTPLDRATEEQLVALLDGSADDRTGIVASGSLDGVTVRVLWQCYAKVVLPDSDANTRLLFAYSDRMSMIDRSGQVRTTNDVTTFRIPPDWARMVRRTPAVTGDVLDGERHTARPQTR</sequence>
<dbReference type="RefSeq" id="WP_162199926.1">
    <property type="nucleotide sequence ID" value="NZ_HF571038.1"/>
</dbReference>